<keyword evidence="5" id="KW-0175">Coiled coil</keyword>
<keyword evidence="8" id="KW-1185">Reference proteome</keyword>
<evidence type="ECO:0000259" key="6">
    <source>
        <dbReference type="PROSITE" id="PS51999"/>
    </source>
</evidence>
<dbReference type="InterPro" id="IPR010666">
    <property type="entry name" value="Znf_GRF"/>
</dbReference>
<keyword evidence="2 4" id="KW-0863">Zinc-finger</keyword>
<evidence type="ECO:0000256" key="3">
    <source>
        <dbReference type="ARBA" id="ARBA00022833"/>
    </source>
</evidence>
<comment type="caution">
    <text evidence="7">The sequence shown here is derived from an EMBL/GenBank/DDBJ whole genome shotgun (WGS) entry which is preliminary data.</text>
</comment>
<dbReference type="PANTHER" id="PTHR33248">
    <property type="entry name" value="ZINC ION-BINDING PROTEIN"/>
    <property type="match status" value="1"/>
</dbReference>
<dbReference type="GO" id="GO:0008270">
    <property type="term" value="F:zinc ion binding"/>
    <property type="evidence" value="ECO:0007669"/>
    <property type="project" value="UniProtKB-KW"/>
</dbReference>
<keyword evidence="1" id="KW-0479">Metal-binding</keyword>
<protein>
    <submittedName>
        <fullName evidence="7">GRF zinc finger protein</fullName>
    </submittedName>
</protein>
<evidence type="ECO:0000313" key="7">
    <source>
        <dbReference type="EMBL" id="KAJ4813130.1"/>
    </source>
</evidence>
<evidence type="ECO:0000256" key="4">
    <source>
        <dbReference type="PROSITE-ProRule" id="PRU01343"/>
    </source>
</evidence>
<evidence type="ECO:0000256" key="2">
    <source>
        <dbReference type="ARBA" id="ARBA00022771"/>
    </source>
</evidence>
<accession>A0AAV8H8Y7</accession>
<name>A0AAV8H8Y7_9POAL</name>
<evidence type="ECO:0000256" key="1">
    <source>
        <dbReference type="ARBA" id="ARBA00022723"/>
    </source>
</evidence>
<keyword evidence="3" id="KW-0862">Zinc</keyword>
<dbReference type="Pfam" id="PF06839">
    <property type="entry name" value="Zn_ribbon_GRF"/>
    <property type="match status" value="1"/>
</dbReference>
<evidence type="ECO:0000313" key="8">
    <source>
        <dbReference type="Proteomes" id="UP001140206"/>
    </source>
</evidence>
<proteinExistence type="predicted"/>
<feature type="coiled-coil region" evidence="5">
    <location>
        <begin position="54"/>
        <end position="88"/>
    </location>
</feature>
<dbReference type="Proteomes" id="UP001140206">
    <property type="component" value="Chromosome 1"/>
</dbReference>
<gene>
    <name evidence="7" type="ORF">LUZ62_025696</name>
</gene>
<organism evidence="7 8">
    <name type="scientific">Rhynchospora pubera</name>
    <dbReference type="NCBI Taxonomy" id="906938"/>
    <lineage>
        <taxon>Eukaryota</taxon>
        <taxon>Viridiplantae</taxon>
        <taxon>Streptophyta</taxon>
        <taxon>Embryophyta</taxon>
        <taxon>Tracheophyta</taxon>
        <taxon>Spermatophyta</taxon>
        <taxon>Magnoliopsida</taxon>
        <taxon>Liliopsida</taxon>
        <taxon>Poales</taxon>
        <taxon>Cyperaceae</taxon>
        <taxon>Cyperoideae</taxon>
        <taxon>Rhynchosporeae</taxon>
        <taxon>Rhynchospora</taxon>
    </lineage>
</organism>
<reference evidence="7" key="1">
    <citation type="submission" date="2022-08" db="EMBL/GenBank/DDBJ databases">
        <authorList>
            <person name="Marques A."/>
        </authorList>
    </citation>
    <scope>NUCLEOTIDE SEQUENCE</scope>
    <source>
        <strain evidence="7">RhyPub2mFocal</strain>
        <tissue evidence="7">Leaves</tissue>
    </source>
</reference>
<dbReference type="EMBL" id="JAMFTS010000001">
    <property type="protein sequence ID" value="KAJ4813130.1"/>
    <property type="molecule type" value="Genomic_DNA"/>
</dbReference>
<evidence type="ECO:0000256" key="5">
    <source>
        <dbReference type="SAM" id="Coils"/>
    </source>
</evidence>
<dbReference type="AlphaFoldDB" id="A0AAV8H8Y7"/>
<sequence>MEGFPNCHCNELAVLKTSWTIANPGRRFLGCPNYDGLNPGRSCGFFFWYDAPVQDRAKEVINGLLGRLNNLEREKNAKESKEKKAYSNNSYFGCSNYLLVALILVPCGL</sequence>
<dbReference type="PROSITE" id="PS51999">
    <property type="entry name" value="ZF_GRF"/>
    <property type="match status" value="1"/>
</dbReference>
<feature type="domain" description="GRF-type" evidence="6">
    <location>
        <begin position="7"/>
        <end position="52"/>
    </location>
</feature>